<accession>A0A3S0NHG3</accession>
<name>A0A3S0NHG3_9GAMM</name>
<dbReference type="EMBL" id="RXHI01000011">
    <property type="protein sequence ID" value="RUA22694.1"/>
    <property type="molecule type" value="Genomic_DNA"/>
</dbReference>
<dbReference type="AlphaFoldDB" id="A0A3S0NHG3"/>
<evidence type="ECO:0000313" key="2">
    <source>
        <dbReference type="EMBL" id="RUA22694.1"/>
    </source>
</evidence>
<reference evidence="2" key="1">
    <citation type="submission" date="2018-12" db="EMBL/GenBank/DDBJ databases">
        <authorList>
            <person name="Jadhav K."/>
            <person name="Kushwaha B."/>
            <person name="Jadhav I."/>
        </authorList>
    </citation>
    <scope>NUCLEOTIDE SEQUENCE [LARGE SCALE GENOMIC DNA]</scope>
    <source>
        <strain evidence="2">SBS 10</strain>
    </source>
</reference>
<sequence length="59" mass="6475">MTGWQPPLPGGSSRQGNCAGGAQRRRPQPDRHRPGPLQRINDEYGYDVATFVAGIRRDG</sequence>
<feature type="region of interest" description="Disordered" evidence="1">
    <location>
        <begin position="1"/>
        <end position="41"/>
    </location>
</feature>
<protein>
    <submittedName>
        <fullName evidence="2">Uncharacterized protein</fullName>
    </submittedName>
</protein>
<organism evidence="2">
    <name type="scientific">Billgrantia gudaonensis</name>
    <dbReference type="NCBI Taxonomy" id="376427"/>
    <lineage>
        <taxon>Bacteria</taxon>
        <taxon>Pseudomonadati</taxon>
        <taxon>Pseudomonadota</taxon>
        <taxon>Gammaproteobacteria</taxon>
        <taxon>Oceanospirillales</taxon>
        <taxon>Halomonadaceae</taxon>
        <taxon>Billgrantia</taxon>
    </lineage>
</organism>
<evidence type="ECO:0000256" key="1">
    <source>
        <dbReference type="SAM" id="MobiDB-lite"/>
    </source>
</evidence>
<gene>
    <name evidence="2" type="ORF">DSL92_04155</name>
</gene>
<comment type="caution">
    <text evidence="2">The sequence shown here is derived from an EMBL/GenBank/DDBJ whole genome shotgun (WGS) entry which is preliminary data.</text>
</comment>
<proteinExistence type="predicted"/>